<keyword evidence="1" id="KW-0732">Signal</keyword>
<comment type="caution">
    <text evidence="2">The sequence shown here is derived from an EMBL/GenBank/DDBJ whole genome shotgun (WGS) entry which is preliminary data.</text>
</comment>
<evidence type="ECO:0000256" key="1">
    <source>
        <dbReference type="SAM" id="SignalP"/>
    </source>
</evidence>
<dbReference type="KEGG" id="egl:EGR_07658"/>
<name>W6U8F0_ECHGR</name>
<feature type="signal peptide" evidence="1">
    <location>
        <begin position="1"/>
        <end position="21"/>
    </location>
</feature>
<dbReference type="EMBL" id="APAU02000083">
    <property type="protein sequence ID" value="EUB57493.1"/>
    <property type="molecule type" value="Genomic_DNA"/>
</dbReference>
<evidence type="ECO:0000313" key="3">
    <source>
        <dbReference type="Proteomes" id="UP000019149"/>
    </source>
</evidence>
<dbReference type="RefSeq" id="XP_024348689.1">
    <property type="nucleotide sequence ID" value="XM_024496907.1"/>
</dbReference>
<dbReference type="Proteomes" id="UP000019149">
    <property type="component" value="Unassembled WGS sequence"/>
</dbReference>
<gene>
    <name evidence="2" type="ORF">EGR_07658</name>
</gene>
<dbReference type="AlphaFoldDB" id="W6U8F0"/>
<dbReference type="GeneID" id="36343373"/>
<dbReference type="CTD" id="36343373"/>
<feature type="chain" id="PRO_5004884842" evidence="1">
    <location>
        <begin position="22"/>
        <end position="233"/>
    </location>
</feature>
<organism evidence="2 3">
    <name type="scientific">Echinococcus granulosus</name>
    <name type="common">Hydatid tapeworm</name>
    <dbReference type="NCBI Taxonomy" id="6210"/>
    <lineage>
        <taxon>Eukaryota</taxon>
        <taxon>Metazoa</taxon>
        <taxon>Spiralia</taxon>
        <taxon>Lophotrochozoa</taxon>
        <taxon>Platyhelminthes</taxon>
        <taxon>Cestoda</taxon>
        <taxon>Eucestoda</taxon>
        <taxon>Cyclophyllidea</taxon>
        <taxon>Taeniidae</taxon>
        <taxon>Echinococcus</taxon>
        <taxon>Echinococcus granulosus group</taxon>
    </lineage>
</organism>
<protein>
    <submittedName>
        <fullName evidence="2">Uncharacterized protein</fullName>
    </submittedName>
</protein>
<keyword evidence="3" id="KW-1185">Reference proteome</keyword>
<accession>W6U8F0</accession>
<proteinExistence type="predicted"/>
<sequence length="233" mass="27016">MSYIHFYYLILFFELFAHVQWLKLMPRKSGNHLLEHYQRKAEDDDEDEYVNKDGDKEQFLWMDDKFHQSTPRMQIYHISLEELLGPHSCDSSKQTMVLQSSNLGNTVGVPAHLDPLPSIYQMIIAFALFISESVSLDVCIVSAPWVIGIQKKSHFSSRARTCNGKLETFIVFSPDSSQYKLLVNFLSSLNNPRSFVNLSIFLRTILIFSRWEVSMLIEIFCNKFIAFIVCVTP</sequence>
<reference evidence="2 3" key="1">
    <citation type="journal article" date="2013" name="Nat. Genet.">
        <title>The genome of the hydatid tapeworm Echinococcus granulosus.</title>
        <authorList>
            <person name="Zheng H."/>
            <person name="Zhang W."/>
            <person name="Zhang L."/>
            <person name="Zhang Z."/>
            <person name="Li J."/>
            <person name="Lu G."/>
            <person name="Zhu Y."/>
            <person name="Wang Y."/>
            <person name="Huang Y."/>
            <person name="Liu J."/>
            <person name="Kang H."/>
            <person name="Chen J."/>
            <person name="Wang L."/>
            <person name="Chen A."/>
            <person name="Yu S."/>
            <person name="Gao Z."/>
            <person name="Jin L."/>
            <person name="Gu W."/>
            <person name="Wang Z."/>
            <person name="Zhao L."/>
            <person name="Shi B."/>
            <person name="Wen H."/>
            <person name="Lin R."/>
            <person name="Jones M.K."/>
            <person name="Brejova B."/>
            <person name="Vinar T."/>
            <person name="Zhao G."/>
            <person name="McManus D.P."/>
            <person name="Chen Z."/>
            <person name="Zhou Y."/>
            <person name="Wang S."/>
        </authorList>
    </citation>
    <scope>NUCLEOTIDE SEQUENCE [LARGE SCALE GENOMIC DNA]</scope>
</reference>
<evidence type="ECO:0000313" key="2">
    <source>
        <dbReference type="EMBL" id="EUB57493.1"/>
    </source>
</evidence>